<evidence type="ECO:0000256" key="3">
    <source>
        <dbReference type="ARBA" id="ARBA00022452"/>
    </source>
</evidence>
<organism evidence="14 15">
    <name type="scientific">Candidatus Segetimicrobium genomatis</name>
    <dbReference type="NCBI Taxonomy" id="2569760"/>
    <lineage>
        <taxon>Bacteria</taxon>
        <taxon>Bacillati</taxon>
        <taxon>Candidatus Sysuimicrobiota</taxon>
        <taxon>Candidatus Sysuimicrobiia</taxon>
        <taxon>Candidatus Sysuimicrobiales</taxon>
        <taxon>Candidatus Segetimicrobiaceae</taxon>
        <taxon>Candidatus Segetimicrobium</taxon>
    </lineage>
</organism>
<keyword evidence="8 10" id="KW-0472">Membrane</keyword>
<dbReference type="Pfam" id="PF07715">
    <property type="entry name" value="Plug"/>
    <property type="match status" value="1"/>
</dbReference>
<evidence type="ECO:0000256" key="7">
    <source>
        <dbReference type="ARBA" id="ARBA00023077"/>
    </source>
</evidence>
<comment type="subcellular location">
    <subcellularLocation>
        <location evidence="1 10">Cell outer membrane</location>
        <topology evidence="1 10">Multi-pass membrane protein</topology>
    </subcellularLocation>
</comment>
<accession>A0A537JST6</accession>
<comment type="similarity">
    <text evidence="10 11">Belongs to the TonB-dependent receptor family.</text>
</comment>
<keyword evidence="4 10" id="KW-0812">Transmembrane</keyword>
<dbReference type="GO" id="GO:0009279">
    <property type="term" value="C:cell outer membrane"/>
    <property type="evidence" value="ECO:0007669"/>
    <property type="project" value="UniProtKB-SubCell"/>
</dbReference>
<keyword evidence="14" id="KW-0675">Receptor</keyword>
<dbReference type="InterPro" id="IPR039426">
    <property type="entry name" value="TonB-dep_rcpt-like"/>
</dbReference>
<dbReference type="PANTHER" id="PTHR30069">
    <property type="entry name" value="TONB-DEPENDENT OUTER MEMBRANE RECEPTOR"/>
    <property type="match status" value="1"/>
</dbReference>
<evidence type="ECO:0000313" key="15">
    <source>
        <dbReference type="Proteomes" id="UP000318509"/>
    </source>
</evidence>
<dbReference type="SUPFAM" id="SSF56935">
    <property type="entry name" value="Porins"/>
    <property type="match status" value="1"/>
</dbReference>
<dbReference type="GO" id="GO:0006811">
    <property type="term" value="P:monoatomic ion transport"/>
    <property type="evidence" value="ECO:0007669"/>
    <property type="project" value="UniProtKB-KW"/>
</dbReference>
<sequence length="635" mass="68503">MHGGRSVDFHVYRALGWQRSGLGLLLAGFNVTALAQGASDLGSGTVVITATRTPELAEETLAAVTVIDSREIARRQALSLEELFQGEAGIQINNNGGLGKVSSVYIRGTEAEEVLVLVDGIRMGSVSLGTTAFQYLPVDQIDHVEIVRGPRSSMYGSEAIGGVIQIFTRHPADGFRSEASAAAGSHSTQSYAGALSGQAERLGYSLSASYLGSDGYPNCRGVPYPPGGGCYVLDPTPDGYHNASQSARLKYELSDEADVEASALRAQGETRYAGLASNHEDFLQQAASVGAHWSPTATLRLTALVGQSRDEAQESLDLVITPGSRFDTTRDSASVQADWQLAARQLLSLGSDYLRDQLSSDIPFPVTARRIVGAFGIYQAALGRQHWSVSARHDRNQQFGERSTGSLAWGLRFDRGLNLLASFGSAFRAPSFDDLYFPGFGNPALRPETSRTAEVGLEQRLAAGAWSLHAFDTRVHDLIGFDSSFIAANTDEARIRGVEAQGARTLGAWHAAYTLGWLDPRNRTRGSPNYGNLLPGRAQATARLELAHESARLRVAGRVNVAGPRFDDLANAAPLGGYSTADLLVEWRPTRRLSVQAKAANLTDRRYELTLYYPQDRRNYLLTVRYHGIAPGDTP</sequence>
<evidence type="ECO:0000256" key="6">
    <source>
        <dbReference type="ARBA" id="ARBA00023065"/>
    </source>
</evidence>
<name>A0A537JST6_9BACT</name>
<evidence type="ECO:0000256" key="9">
    <source>
        <dbReference type="ARBA" id="ARBA00023237"/>
    </source>
</evidence>
<dbReference type="GO" id="GO:0015889">
    <property type="term" value="P:cobalamin transport"/>
    <property type="evidence" value="ECO:0007669"/>
    <property type="project" value="TreeGrafter"/>
</dbReference>
<feature type="domain" description="TonB-dependent receptor plug" evidence="13">
    <location>
        <begin position="58"/>
        <end position="163"/>
    </location>
</feature>
<dbReference type="PANTHER" id="PTHR30069:SF53">
    <property type="entry name" value="COLICIN I RECEPTOR-RELATED"/>
    <property type="match status" value="1"/>
</dbReference>
<dbReference type="AlphaFoldDB" id="A0A537JST6"/>
<keyword evidence="9 10" id="KW-0998">Cell outer membrane</keyword>
<protein>
    <submittedName>
        <fullName evidence="14">TonB-dependent receptor</fullName>
    </submittedName>
</protein>
<dbReference type="Pfam" id="PF00593">
    <property type="entry name" value="TonB_dep_Rec_b-barrel"/>
    <property type="match status" value="1"/>
</dbReference>
<proteinExistence type="inferred from homology"/>
<evidence type="ECO:0000313" key="14">
    <source>
        <dbReference type="EMBL" id="TMI86599.1"/>
    </source>
</evidence>
<dbReference type="Proteomes" id="UP000318509">
    <property type="component" value="Unassembled WGS sequence"/>
</dbReference>
<dbReference type="PROSITE" id="PS52016">
    <property type="entry name" value="TONB_DEPENDENT_REC_3"/>
    <property type="match status" value="1"/>
</dbReference>
<evidence type="ECO:0000259" key="12">
    <source>
        <dbReference type="Pfam" id="PF00593"/>
    </source>
</evidence>
<evidence type="ECO:0000256" key="4">
    <source>
        <dbReference type="ARBA" id="ARBA00022692"/>
    </source>
</evidence>
<evidence type="ECO:0000256" key="10">
    <source>
        <dbReference type="PROSITE-ProRule" id="PRU01360"/>
    </source>
</evidence>
<evidence type="ECO:0000259" key="13">
    <source>
        <dbReference type="Pfam" id="PF07715"/>
    </source>
</evidence>
<dbReference type="Gene3D" id="2.40.170.20">
    <property type="entry name" value="TonB-dependent receptor, beta-barrel domain"/>
    <property type="match status" value="1"/>
</dbReference>
<keyword evidence="7 11" id="KW-0798">TonB box</keyword>
<keyword evidence="3 10" id="KW-1134">Transmembrane beta strand</keyword>
<dbReference type="InterPro" id="IPR012910">
    <property type="entry name" value="Plug_dom"/>
</dbReference>
<comment type="caution">
    <text evidence="14">The sequence shown here is derived from an EMBL/GenBank/DDBJ whole genome shotgun (WGS) entry which is preliminary data.</text>
</comment>
<evidence type="ECO:0000256" key="2">
    <source>
        <dbReference type="ARBA" id="ARBA00022448"/>
    </source>
</evidence>
<dbReference type="EMBL" id="VBAK01000195">
    <property type="protein sequence ID" value="TMI86599.1"/>
    <property type="molecule type" value="Genomic_DNA"/>
</dbReference>
<keyword evidence="5" id="KW-0732">Signal</keyword>
<dbReference type="CDD" id="cd01347">
    <property type="entry name" value="ligand_gated_channel"/>
    <property type="match status" value="1"/>
</dbReference>
<evidence type="ECO:0000256" key="1">
    <source>
        <dbReference type="ARBA" id="ARBA00004571"/>
    </source>
</evidence>
<reference evidence="14 15" key="1">
    <citation type="journal article" date="2019" name="Nat. Microbiol.">
        <title>Mediterranean grassland soil C-N compound turnover is dependent on rainfall and depth, and is mediated by genomically divergent microorganisms.</title>
        <authorList>
            <person name="Diamond S."/>
            <person name="Andeer P.F."/>
            <person name="Li Z."/>
            <person name="Crits-Christoph A."/>
            <person name="Burstein D."/>
            <person name="Anantharaman K."/>
            <person name="Lane K.R."/>
            <person name="Thomas B.C."/>
            <person name="Pan C."/>
            <person name="Northen T.R."/>
            <person name="Banfield J.F."/>
        </authorList>
    </citation>
    <scope>NUCLEOTIDE SEQUENCE [LARGE SCALE GENOMIC DNA]</scope>
    <source>
        <strain evidence="14">NP_3</strain>
    </source>
</reference>
<dbReference type="InterPro" id="IPR000531">
    <property type="entry name" value="Beta-barrel_TonB"/>
</dbReference>
<evidence type="ECO:0000256" key="5">
    <source>
        <dbReference type="ARBA" id="ARBA00022729"/>
    </source>
</evidence>
<keyword evidence="2 10" id="KW-0813">Transport</keyword>
<dbReference type="InterPro" id="IPR036942">
    <property type="entry name" value="Beta-barrel_TonB_sf"/>
</dbReference>
<evidence type="ECO:0000256" key="8">
    <source>
        <dbReference type="ARBA" id="ARBA00023136"/>
    </source>
</evidence>
<feature type="domain" description="TonB-dependent receptor-like beta-barrel" evidence="12">
    <location>
        <begin position="212"/>
        <end position="602"/>
    </location>
</feature>
<dbReference type="InterPro" id="IPR037066">
    <property type="entry name" value="Plug_dom_sf"/>
</dbReference>
<keyword evidence="6" id="KW-0406">Ion transport</keyword>
<evidence type="ECO:0000256" key="11">
    <source>
        <dbReference type="RuleBase" id="RU003357"/>
    </source>
</evidence>
<gene>
    <name evidence="14" type="ORF">E6H00_17910</name>
</gene>
<dbReference type="Gene3D" id="2.170.130.10">
    <property type="entry name" value="TonB-dependent receptor, plug domain"/>
    <property type="match status" value="1"/>
</dbReference>